<feature type="compositionally biased region" description="Low complexity" evidence="1">
    <location>
        <begin position="51"/>
        <end position="100"/>
    </location>
</feature>
<feature type="region of interest" description="Disordered" evidence="1">
    <location>
        <begin position="1"/>
        <end position="22"/>
    </location>
</feature>
<gene>
    <name evidence="2" type="ORF">PMG11_01423</name>
</gene>
<dbReference type="Pfam" id="PF08193">
    <property type="entry name" value="INO80_Ies4"/>
    <property type="match status" value="1"/>
</dbReference>
<name>A0A0F7TJF4_PENBI</name>
<dbReference type="EMBL" id="CDHK01000001">
    <property type="protein sequence ID" value="CEJ55148.1"/>
    <property type="molecule type" value="Genomic_DNA"/>
</dbReference>
<dbReference type="STRING" id="104259.A0A0F7TJF4"/>
<feature type="compositionally biased region" description="Polar residues" evidence="1">
    <location>
        <begin position="258"/>
        <end position="274"/>
    </location>
</feature>
<evidence type="ECO:0000313" key="2">
    <source>
        <dbReference type="EMBL" id="CEJ55148.1"/>
    </source>
</evidence>
<dbReference type="PANTHER" id="PTHR28061:SF1">
    <property type="entry name" value="INO80 COMPLEX SUBUNIT 4"/>
    <property type="match status" value="1"/>
</dbReference>
<dbReference type="AlphaFoldDB" id="A0A0F7TJF4"/>
<protein>
    <recommendedName>
        <fullName evidence="4">DUF1711 domain protein</fullName>
    </recommendedName>
</protein>
<feature type="compositionally biased region" description="Basic residues" evidence="1">
    <location>
        <begin position="127"/>
        <end position="137"/>
    </location>
</feature>
<feature type="compositionally biased region" description="Polar residues" evidence="1">
    <location>
        <begin position="1"/>
        <end position="11"/>
    </location>
</feature>
<evidence type="ECO:0008006" key="4">
    <source>
        <dbReference type="Google" id="ProtNLM"/>
    </source>
</evidence>
<dbReference type="Proteomes" id="UP000042958">
    <property type="component" value="Unassembled WGS sequence"/>
</dbReference>
<accession>A0A0F7TJF4</accession>
<keyword evidence="3" id="KW-1185">Reference proteome</keyword>
<dbReference type="GO" id="GO:0031011">
    <property type="term" value="C:Ino80 complex"/>
    <property type="evidence" value="ECO:0007669"/>
    <property type="project" value="InterPro"/>
</dbReference>
<organism evidence="2 3">
    <name type="scientific">Penicillium brasilianum</name>
    <dbReference type="NCBI Taxonomy" id="104259"/>
    <lineage>
        <taxon>Eukaryota</taxon>
        <taxon>Fungi</taxon>
        <taxon>Dikarya</taxon>
        <taxon>Ascomycota</taxon>
        <taxon>Pezizomycotina</taxon>
        <taxon>Eurotiomycetes</taxon>
        <taxon>Eurotiomycetidae</taxon>
        <taxon>Eurotiales</taxon>
        <taxon>Aspergillaceae</taxon>
        <taxon>Penicillium</taxon>
    </lineage>
</organism>
<dbReference type="PANTHER" id="PTHR28061">
    <property type="entry name" value="INO EIGHTY SUBUNIT 4"/>
    <property type="match status" value="1"/>
</dbReference>
<proteinExistence type="predicted"/>
<dbReference type="InterPro" id="IPR013175">
    <property type="entry name" value="INO80_su_Ies4"/>
</dbReference>
<evidence type="ECO:0000256" key="1">
    <source>
        <dbReference type="SAM" id="MobiDB-lite"/>
    </source>
</evidence>
<sequence length="274" mass="28265">MPAGSTPNGRSNRAGAAKNAPSTLLVTLKLAPEALRQFLEEAPESPETKTPEPTSNPDKATEQSSPASSTEAPAARPSSADAESNAEANSTPATGATPGDTPRRKGIPGPKPGTKRANGQIEPVARVRGRPGPKKKARLDEGGEPGKASIAPRLGPKANTGAINAHLRALDRTGAPCRKWERQPLKLRSFTGVMWQLPAWGSYKIAKPESDQNSVAAGLQNGENDTKMLTAPGTETMNGSSAVPSEKSTAGEGEFTPAPSNNVEPSSPAIASTA</sequence>
<feature type="region of interest" description="Disordered" evidence="1">
    <location>
        <begin position="210"/>
        <end position="274"/>
    </location>
</feature>
<evidence type="ECO:0000313" key="3">
    <source>
        <dbReference type="Proteomes" id="UP000042958"/>
    </source>
</evidence>
<dbReference type="OrthoDB" id="4093188at2759"/>
<dbReference type="GO" id="GO:0006338">
    <property type="term" value="P:chromatin remodeling"/>
    <property type="evidence" value="ECO:0007669"/>
    <property type="project" value="InterPro"/>
</dbReference>
<feature type="region of interest" description="Disordered" evidence="1">
    <location>
        <begin position="35"/>
        <end position="160"/>
    </location>
</feature>
<feature type="compositionally biased region" description="Polar residues" evidence="1">
    <location>
        <begin position="233"/>
        <end position="248"/>
    </location>
</feature>
<reference evidence="3" key="1">
    <citation type="journal article" date="2015" name="Genome Announc.">
        <title>Draft genome sequence of the fungus Penicillium brasilianum MG11.</title>
        <authorList>
            <person name="Horn F."/>
            <person name="Linde J."/>
            <person name="Mattern D.J."/>
            <person name="Walther G."/>
            <person name="Guthke R."/>
            <person name="Brakhage A.A."/>
            <person name="Valiante V."/>
        </authorList>
    </citation>
    <scope>NUCLEOTIDE SEQUENCE [LARGE SCALE GENOMIC DNA]</scope>
    <source>
        <strain evidence="3">MG11</strain>
    </source>
</reference>